<dbReference type="OMA" id="GCKKARS"/>
<comment type="similarity">
    <text evidence="5">Belongs to the major facilitator superfamily. Phosphate:H(+) symporter (TC 2.A.1.9) family.</text>
</comment>
<dbReference type="EnsemblPlants" id="Solyc01g109760.2.1">
    <property type="protein sequence ID" value="Solyc01g109760.2.1"/>
    <property type="gene ID" value="Solyc01g109760.2"/>
</dbReference>
<keyword evidence="3 6" id="KW-1133">Transmembrane helix</keyword>
<accession>K4B3I9</accession>
<dbReference type="GO" id="GO:0016020">
    <property type="term" value="C:membrane"/>
    <property type="evidence" value="ECO:0007669"/>
    <property type="project" value="UniProtKB-SubCell"/>
</dbReference>
<feature type="transmembrane region" description="Helical" evidence="6">
    <location>
        <begin position="182"/>
        <end position="202"/>
    </location>
</feature>
<feature type="transmembrane region" description="Helical" evidence="6">
    <location>
        <begin position="305"/>
        <end position="324"/>
    </location>
</feature>
<feature type="transmembrane region" description="Helical" evidence="6">
    <location>
        <begin position="152"/>
        <end position="176"/>
    </location>
</feature>
<evidence type="ECO:0000259" key="7">
    <source>
        <dbReference type="Pfam" id="PF06813"/>
    </source>
</evidence>
<dbReference type="InParanoid" id="K4B3I9"/>
<dbReference type="Proteomes" id="UP000004994">
    <property type="component" value="Chromosome 1"/>
</dbReference>
<protein>
    <recommendedName>
        <fullName evidence="7">Nodulin-like domain-containing protein</fullName>
    </recommendedName>
</protein>
<dbReference type="PaxDb" id="4081-Solyc01g109760.2.1"/>
<dbReference type="PANTHER" id="PTHR21576">
    <property type="entry name" value="UNCHARACTERIZED NODULIN-LIKE PROTEIN"/>
    <property type="match status" value="1"/>
</dbReference>
<evidence type="ECO:0000256" key="1">
    <source>
        <dbReference type="ARBA" id="ARBA00004141"/>
    </source>
</evidence>
<feature type="transmembrane region" description="Helical" evidence="6">
    <location>
        <begin position="21"/>
        <end position="41"/>
    </location>
</feature>
<dbReference type="PhylomeDB" id="K4B3I9"/>
<reference evidence="8" key="1">
    <citation type="journal article" date="2012" name="Nature">
        <title>The tomato genome sequence provides insights into fleshy fruit evolution.</title>
        <authorList>
            <consortium name="Tomato Genome Consortium"/>
        </authorList>
    </citation>
    <scope>NUCLEOTIDE SEQUENCE [LARGE SCALE GENOMIC DNA]</scope>
    <source>
        <strain evidence="8">cv. Heinz 1706</strain>
    </source>
</reference>
<evidence type="ECO:0000256" key="2">
    <source>
        <dbReference type="ARBA" id="ARBA00022692"/>
    </source>
</evidence>
<comment type="subcellular location">
    <subcellularLocation>
        <location evidence="1">Membrane</location>
        <topology evidence="1">Multi-pass membrane protein</topology>
    </subcellularLocation>
</comment>
<evidence type="ECO:0000256" key="5">
    <source>
        <dbReference type="ARBA" id="ARBA00044504"/>
    </source>
</evidence>
<evidence type="ECO:0000313" key="8">
    <source>
        <dbReference type="EnsemblPlants" id="Solyc01g109760.2.1"/>
    </source>
</evidence>
<evidence type="ECO:0000313" key="9">
    <source>
        <dbReference type="Proteomes" id="UP000004994"/>
    </source>
</evidence>
<organism evidence="8">
    <name type="scientific">Solanum lycopersicum</name>
    <name type="common">Tomato</name>
    <name type="synonym">Lycopersicon esculentum</name>
    <dbReference type="NCBI Taxonomy" id="4081"/>
    <lineage>
        <taxon>Eukaryota</taxon>
        <taxon>Viridiplantae</taxon>
        <taxon>Streptophyta</taxon>
        <taxon>Embryophyta</taxon>
        <taxon>Tracheophyta</taxon>
        <taxon>Spermatophyta</taxon>
        <taxon>Magnoliopsida</taxon>
        <taxon>eudicotyledons</taxon>
        <taxon>Gunneridae</taxon>
        <taxon>Pentapetalae</taxon>
        <taxon>asterids</taxon>
        <taxon>lamiids</taxon>
        <taxon>Solanales</taxon>
        <taxon>Solanaceae</taxon>
        <taxon>Solanoideae</taxon>
        <taxon>Solaneae</taxon>
        <taxon>Solanum</taxon>
        <taxon>Solanum subgen. Lycopersicon</taxon>
    </lineage>
</organism>
<dbReference type="AlphaFoldDB" id="K4B3I9"/>
<evidence type="ECO:0000256" key="4">
    <source>
        <dbReference type="ARBA" id="ARBA00023136"/>
    </source>
</evidence>
<dbReference type="InterPro" id="IPR036259">
    <property type="entry name" value="MFS_trans_sf"/>
</dbReference>
<evidence type="ECO:0000256" key="6">
    <source>
        <dbReference type="SAM" id="Phobius"/>
    </source>
</evidence>
<keyword evidence="4 6" id="KW-0472">Membrane</keyword>
<dbReference type="STRING" id="4081.K4B3I9"/>
<dbReference type="HOGENOM" id="CLU_069935_0_0_1"/>
<proteinExistence type="inferred from homology"/>
<keyword evidence="2 6" id="KW-0812">Transmembrane</keyword>
<dbReference type="SUPFAM" id="SSF103473">
    <property type="entry name" value="MFS general substrate transporter"/>
    <property type="match status" value="2"/>
</dbReference>
<keyword evidence="9" id="KW-1185">Reference proteome</keyword>
<dbReference type="Pfam" id="PF06813">
    <property type="entry name" value="Nodulin-like"/>
    <property type="match status" value="1"/>
</dbReference>
<sequence>MKADFSLKNLGKTPTPFFNGRWFTAFASILILSVSGGTYLFGLYSQHVKSSLGYDQTTLNLLSFFKDVGANVGIIAGLINEVCPPWVVLLIGSLMNFSGYIYLWLAVNGDELVKPQVWQMCLCLMIGANSQTFTNTGALVTCVKNFPESRGIVIGLLKGFVGLSGAIITQLFHAIYGNNGKSLVLLIAWLPPFVCCALLRYVRVLKAMGVPSVLDVALAILGFCFGAMAPLIFSIISELFGLKHYATLLNFGGAASPIGAYVFNVRLVGHFYDKEALRQMAALGLFRKPGDHLTCIGIECYRSSFLIIAAASFVGCIISYILVLRTRKFYKGDIYKKFREQE</sequence>
<feature type="transmembrane region" description="Helical" evidence="6">
    <location>
        <begin position="214"/>
        <end position="236"/>
    </location>
</feature>
<feature type="transmembrane region" description="Helical" evidence="6">
    <location>
        <begin position="86"/>
        <end position="105"/>
    </location>
</feature>
<dbReference type="Gene3D" id="1.20.1250.20">
    <property type="entry name" value="MFS general substrate transporter like domains"/>
    <property type="match status" value="1"/>
</dbReference>
<name>K4B3I9_SOLLC</name>
<feature type="transmembrane region" description="Helical" evidence="6">
    <location>
        <begin position="61"/>
        <end position="79"/>
    </location>
</feature>
<dbReference type="PANTHER" id="PTHR21576:SF130">
    <property type="entry name" value="NITRATE AND CHLORIDE TRANSPORTER"/>
    <property type="match status" value="1"/>
</dbReference>
<reference evidence="8" key="2">
    <citation type="submission" date="2015-06" db="UniProtKB">
        <authorList>
            <consortium name="EnsemblPlants"/>
        </authorList>
    </citation>
    <scope>IDENTIFICATION</scope>
    <source>
        <strain evidence="8">cv. Heinz 1706</strain>
    </source>
</reference>
<feature type="domain" description="Nodulin-like" evidence="7">
    <location>
        <begin position="21"/>
        <end position="208"/>
    </location>
</feature>
<dbReference type="InterPro" id="IPR010658">
    <property type="entry name" value="Nodulin-like"/>
</dbReference>
<evidence type="ECO:0000256" key="3">
    <source>
        <dbReference type="ARBA" id="ARBA00022989"/>
    </source>
</evidence>
<dbReference type="Gramene" id="Solyc01g109760.2.1">
    <property type="protein sequence ID" value="Solyc01g109760.2.1"/>
    <property type="gene ID" value="Solyc01g109760.2"/>
</dbReference>
<dbReference type="eggNOG" id="ENOG502QRB8">
    <property type="taxonomic scope" value="Eukaryota"/>
</dbReference>